<dbReference type="InterPro" id="IPR001901">
    <property type="entry name" value="Translocase_SecE/Sec61-g"/>
</dbReference>
<dbReference type="PANTHER" id="PTHR33910:SF1">
    <property type="entry name" value="PROTEIN TRANSLOCASE SUBUNIT SECE"/>
    <property type="match status" value="1"/>
</dbReference>
<dbReference type="GO" id="GO:0006605">
    <property type="term" value="P:protein targeting"/>
    <property type="evidence" value="ECO:0007669"/>
    <property type="project" value="UniProtKB-UniRule"/>
</dbReference>
<keyword evidence="5 9" id="KW-0653">Protein transport</keyword>
<evidence type="ECO:0000256" key="1">
    <source>
        <dbReference type="ARBA" id="ARBA00004370"/>
    </source>
</evidence>
<dbReference type="Gene3D" id="1.20.5.1030">
    <property type="entry name" value="Preprotein translocase secy subunit"/>
    <property type="match status" value="1"/>
</dbReference>
<keyword evidence="7 9" id="KW-0811">Translocation</keyword>
<comment type="caution">
    <text evidence="9">Lacks conserved residue(s) required for the propagation of feature annotation.</text>
</comment>
<keyword evidence="3 9" id="KW-1003">Cell membrane</keyword>
<dbReference type="Proteomes" id="UP000005025">
    <property type="component" value="Unassembled WGS sequence"/>
</dbReference>
<comment type="subcellular location">
    <subcellularLocation>
        <location evidence="1">Membrane</location>
    </subcellularLocation>
</comment>
<dbReference type="Pfam" id="PF00584">
    <property type="entry name" value="SecE"/>
    <property type="match status" value="1"/>
</dbReference>
<comment type="function">
    <text evidence="9">Essential subunit of the Sec protein translocation channel SecYEG. Clamps together the 2 halves of SecY. May contact the channel plug during translocation.</text>
</comment>
<dbReference type="GO" id="GO:0005886">
    <property type="term" value="C:plasma membrane"/>
    <property type="evidence" value="ECO:0007669"/>
    <property type="project" value="UniProtKB-UniRule"/>
</dbReference>
<evidence type="ECO:0000256" key="7">
    <source>
        <dbReference type="ARBA" id="ARBA00023010"/>
    </source>
</evidence>
<gene>
    <name evidence="9" type="primary">secE</name>
    <name evidence="10" type="ORF">HMPREF9104_03112</name>
</gene>
<accession>H1LKG5</accession>
<feature type="transmembrane region" description="Helical" evidence="9">
    <location>
        <begin position="12"/>
        <end position="32"/>
    </location>
</feature>
<evidence type="ECO:0000256" key="5">
    <source>
        <dbReference type="ARBA" id="ARBA00022927"/>
    </source>
</evidence>
<comment type="similarity">
    <text evidence="9">Belongs to the SecE/SEC61-gamma family.</text>
</comment>
<reference evidence="10 11" key="1">
    <citation type="submission" date="2011-09" db="EMBL/GenBank/DDBJ databases">
        <authorList>
            <person name="Weinstock G."/>
            <person name="Sodergren E."/>
            <person name="Clifton S."/>
            <person name="Fulton L."/>
            <person name="Fulton B."/>
            <person name="Courtney L."/>
            <person name="Fronick C."/>
            <person name="Harrison M."/>
            <person name="Strong C."/>
            <person name="Farmer C."/>
            <person name="Delahaunty K."/>
            <person name="Markovic C."/>
            <person name="Hall O."/>
            <person name="Minx P."/>
            <person name="Tomlinson C."/>
            <person name="Mitreva M."/>
            <person name="Hou S."/>
            <person name="Chen J."/>
            <person name="Wollam A."/>
            <person name="Pepin K.H."/>
            <person name="Johnson M."/>
            <person name="Bhonagiri V."/>
            <person name="Zhang X."/>
            <person name="Suruliraj S."/>
            <person name="Warren W."/>
            <person name="Chinwalla A."/>
            <person name="Mardis E.R."/>
            <person name="Wilson R.K."/>
        </authorList>
    </citation>
    <scope>NUCLEOTIDE SEQUENCE [LARGE SCALE GENOMIC DNA]</scope>
    <source>
        <strain evidence="10 11">F0435</strain>
    </source>
</reference>
<dbReference type="EMBL" id="AGRJ01000265">
    <property type="protein sequence ID" value="EHO46992.1"/>
    <property type="molecule type" value="Genomic_DNA"/>
</dbReference>
<dbReference type="GO" id="GO:0043952">
    <property type="term" value="P:protein transport by the Sec complex"/>
    <property type="evidence" value="ECO:0007669"/>
    <property type="project" value="UniProtKB-UniRule"/>
</dbReference>
<evidence type="ECO:0000256" key="4">
    <source>
        <dbReference type="ARBA" id="ARBA00022692"/>
    </source>
</evidence>
<sequence>MDQGIIRSPLILIELSGWSLISFVSIVANILCTKKRDSLVYTKLGVNKLKFARFLKSVVAEMKVVTWPTAKENRRDTSTVLGTSIIMAIFLGAVDWIVQWALTFLA</sequence>
<keyword evidence="8 9" id="KW-0472">Membrane</keyword>
<dbReference type="GO" id="GO:0008320">
    <property type="term" value="F:protein transmembrane transporter activity"/>
    <property type="evidence" value="ECO:0007669"/>
    <property type="project" value="UniProtKB-UniRule"/>
</dbReference>
<comment type="caution">
    <text evidence="10">The sequence shown here is derived from an EMBL/GenBank/DDBJ whole genome shotgun (WGS) entry which is preliminary data.</text>
</comment>
<keyword evidence="6 9" id="KW-1133">Transmembrane helix</keyword>
<dbReference type="HAMAP" id="MF_00422">
    <property type="entry name" value="SecE"/>
    <property type="match status" value="1"/>
</dbReference>
<name>H1LKG5_9LACO</name>
<comment type="subunit">
    <text evidence="9">Component of the Sec protein translocase complex. Heterotrimer consisting of SecY, SecE and SecG subunits. The heterotrimers can form oligomers, although 1 heterotrimer is thought to be able to translocate proteins. Interacts with the ribosome. Interacts with SecDF, and other proteins may be involved. Interacts with SecA.</text>
</comment>
<dbReference type="PATRIC" id="fig|797516.3.peg.2797"/>
<keyword evidence="4 9" id="KW-0812">Transmembrane</keyword>
<dbReference type="InterPro" id="IPR005807">
    <property type="entry name" value="SecE_bac"/>
</dbReference>
<dbReference type="GO" id="GO:0009306">
    <property type="term" value="P:protein secretion"/>
    <property type="evidence" value="ECO:0007669"/>
    <property type="project" value="UniProtKB-UniRule"/>
</dbReference>
<evidence type="ECO:0000256" key="9">
    <source>
        <dbReference type="HAMAP-Rule" id="MF_00422"/>
    </source>
</evidence>
<evidence type="ECO:0000256" key="6">
    <source>
        <dbReference type="ARBA" id="ARBA00022989"/>
    </source>
</evidence>
<evidence type="ECO:0000313" key="11">
    <source>
        <dbReference type="Proteomes" id="UP000005025"/>
    </source>
</evidence>
<dbReference type="GO" id="GO:0065002">
    <property type="term" value="P:intracellular protein transmembrane transport"/>
    <property type="evidence" value="ECO:0007669"/>
    <property type="project" value="UniProtKB-UniRule"/>
</dbReference>
<dbReference type="AlphaFoldDB" id="H1LKG5"/>
<protein>
    <recommendedName>
        <fullName evidence="9">Protein translocase subunit SecE</fullName>
    </recommendedName>
</protein>
<evidence type="ECO:0000313" key="10">
    <source>
        <dbReference type="EMBL" id="EHO46992.1"/>
    </source>
</evidence>
<evidence type="ECO:0000256" key="2">
    <source>
        <dbReference type="ARBA" id="ARBA00022448"/>
    </source>
</evidence>
<keyword evidence="2 9" id="KW-0813">Transport</keyword>
<dbReference type="STRING" id="797516.HMPREF9104_03112"/>
<dbReference type="PANTHER" id="PTHR33910">
    <property type="entry name" value="PROTEIN TRANSLOCASE SUBUNIT SECE"/>
    <property type="match status" value="1"/>
</dbReference>
<organism evidence="10 11">
    <name type="scientific">Lentilactobacillus kisonensis F0435</name>
    <dbReference type="NCBI Taxonomy" id="797516"/>
    <lineage>
        <taxon>Bacteria</taxon>
        <taxon>Bacillati</taxon>
        <taxon>Bacillota</taxon>
        <taxon>Bacilli</taxon>
        <taxon>Lactobacillales</taxon>
        <taxon>Lactobacillaceae</taxon>
        <taxon>Lentilactobacillus</taxon>
    </lineage>
</organism>
<evidence type="ECO:0000256" key="8">
    <source>
        <dbReference type="ARBA" id="ARBA00023136"/>
    </source>
</evidence>
<dbReference type="NCBIfam" id="TIGR00964">
    <property type="entry name" value="secE_bact"/>
    <property type="match status" value="1"/>
</dbReference>
<proteinExistence type="inferred from homology"/>
<evidence type="ECO:0000256" key="3">
    <source>
        <dbReference type="ARBA" id="ARBA00022475"/>
    </source>
</evidence>
<dbReference type="InterPro" id="IPR038379">
    <property type="entry name" value="SecE_sf"/>
</dbReference>
<dbReference type="HOGENOM" id="CLU_2219775_0_0_9"/>
<feature type="transmembrane region" description="Helical" evidence="9">
    <location>
        <begin position="80"/>
        <end position="102"/>
    </location>
</feature>